<dbReference type="SUPFAM" id="SSF48452">
    <property type="entry name" value="TPR-like"/>
    <property type="match status" value="1"/>
</dbReference>
<dbReference type="RefSeq" id="WP_249914770.1">
    <property type="nucleotide sequence ID" value="NZ_JAMGBB010000001.1"/>
</dbReference>
<reference evidence="1" key="1">
    <citation type="submission" date="2022-05" db="EMBL/GenBank/DDBJ databases">
        <authorList>
            <person name="Jo J.-H."/>
            <person name="Im W.-T."/>
        </authorList>
    </citation>
    <scope>NUCLEOTIDE SEQUENCE</scope>
    <source>
        <strain evidence="1">RB56-2</strain>
    </source>
</reference>
<name>A0ABT0S889_9SPHN</name>
<evidence type="ECO:0008006" key="3">
    <source>
        <dbReference type="Google" id="ProtNLM"/>
    </source>
</evidence>
<dbReference type="EMBL" id="JAMGBB010000001">
    <property type="protein sequence ID" value="MCL6740331.1"/>
    <property type="molecule type" value="Genomic_DNA"/>
</dbReference>
<accession>A0ABT0S889</accession>
<evidence type="ECO:0000313" key="1">
    <source>
        <dbReference type="EMBL" id="MCL6740331.1"/>
    </source>
</evidence>
<comment type="caution">
    <text evidence="1">The sequence shown here is derived from an EMBL/GenBank/DDBJ whole genome shotgun (WGS) entry which is preliminary data.</text>
</comment>
<dbReference type="Proteomes" id="UP001165383">
    <property type="component" value="Unassembled WGS sequence"/>
</dbReference>
<organism evidence="1 2">
    <name type="scientific">Sphingomonas brevis</name>
    <dbReference type="NCBI Taxonomy" id="2908206"/>
    <lineage>
        <taxon>Bacteria</taxon>
        <taxon>Pseudomonadati</taxon>
        <taxon>Pseudomonadota</taxon>
        <taxon>Alphaproteobacteria</taxon>
        <taxon>Sphingomonadales</taxon>
        <taxon>Sphingomonadaceae</taxon>
        <taxon>Sphingomonas</taxon>
    </lineage>
</organism>
<evidence type="ECO:0000313" key="2">
    <source>
        <dbReference type="Proteomes" id="UP001165383"/>
    </source>
</evidence>
<gene>
    <name evidence="1" type="ORF">LZ518_04185</name>
</gene>
<protein>
    <recommendedName>
        <fullName evidence="3">Tetratricopeptide repeat protein</fullName>
    </recommendedName>
</protein>
<dbReference type="InterPro" id="IPR011990">
    <property type="entry name" value="TPR-like_helical_dom_sf"/>
</dbReference>
<dbReference type="Pfam" id="PF13428">
    <property type="entry name" value="TPR_14"/>
    <property type="match status" value="1"/>
</dbReference>
<proteinExistence type="predicted"/>
<keyword evidence="2" id="KW-1185">Reference proteome</keyword>
<sequence length="215" mass="22868">MMGFTWLGLIALLAIGFFWLLRLRGSLLTLAAAAIAFGCAGYAMQGRPDLDGVPRAAAGHTPPLPLTGARHALMGQFDAADAWVSMSESLASRGKTEDAANLLRAQVRRHPYDYRLWVGLGNALTDHSRTLSPAARFAFQRAIELAPGYPAPRFFLGLAEARSGNPPEAIRLWQAILADAPADASWRPMIEDGILLMKAGAPAVPAPPKSAQAGS</sequence>
<dbReference type="Gene3D" id="1.25.40.10">
    <property type="entry name" value="Tetratricopeptide repeat domain"/>
    <property type="match status" value="1"/>
</dbReference>